<keyword evidence="1" id="KW-0732">Signal</keyword>
<proteinExistence type="predicted"/>
<accession>A0A2H3B0W4</accession>
<dbReference type="EMBL" id="KZ293483">
    <property type="protein sequence ID" value="PBK60712.1"/>
    <property type="molecule type" value="Genomic_DNA"/>
</dbReference>
<protein>
    <recommendedName>
        <fullName evidence="4">Secreted protein</fullName>
    </recommendedName>
</protein>
<feature type="chain" id="PRO_5013776399" description="Secreted protein" evidence="1">
    <location>
        <begin position="29"/>
        <end position="83"/>
    </location>
</feature>
<dbReference type="Proteomes" id="UP000218334">
    <property type="component" value="Unassembled WGS sequence"/>
</dbReference>
<reference evidence="3" key="1">
    <citation type="journal article" date="2017" name="Nat. Ecol. Evol.">
        <title>Genome expansion and lineage-specific genetic innovations in the forest pathogenic fungi Armillaria.</title>
        <authorList>
            <person name="Sipos G."/>
            <person name="Prasanna A.N."/>
            <person name="Walter M.C."/>
            <person name="O'Connor E."/>
            <person name="Balint B."/>
            <person name="Krizsan K."/>
            <person name="Kiss B."/>
            <person name="Hess J."/>
            <person name="Varga T."/>
            <person name="Slot J."/>
            <person name="Riley R."/>
            <person name="Boka B."/>
            <person name="Rigling D."/>
            <person name="Barry K."/>
            <person name="Lee J."/>
            <person name="Mihaltcheva S."/>
            <person name="LaButti K."/>
            <person name="Lipzen A."/>
            <person name="Waldron R."/>
            <person name="Moloney N.M."/>
            <person name="Sperisen C."/>
            <person name="Kredics L."/>
            <person name="Vagvoelgyi C."/>
            <person name="Patrignani A."/>
            <person name="Fitzpatrick D."/>
            <person name="Nagy I."/>
            <person name="Doyle S."/>
            <person name="Anderson J.B."/>
            <person name="Grigoriev I.V."/>
            <person name="Gueldener U."/>
            <person name="Muensterkoetter M."/>
            <person name="Nagy L.G."/>
        </authorList>
    </citation>
    <scope>NUCLEOTIDE SEQUENCE [LARGE SCALE GENOMIC DNA]</scope>
    <source>
        <strain evidence="3">28-4</strain>
    </source>
</reference>
<feature type="signal peptide" evidence="1">
    <location>
        <begin position="1"/>
        <end position="28"/>
    </location>
</feature>
<name>A0A2H3B0W4_9AGAR</name>
<evidence type="ECO:0000313" key="3">
    <source>
        <dbReference type="Proteomes" id="UP000218334"/>
    </source>
</evidence>
<gene>
    <name evidence="2" type="ORF">ARMSODRAFT_686968</name>
</gene>
<evidence type="ECO:0008006" key="4">
    <source>
        <dbReference type="Google" id="ProtNLM"/>
    </source>
</evidence>
<sequence length="83" mass="9112">MDRPPSRLRSLWISWFWVIITLISHTQSVPHSSIAKFSSRSPKCLNCKDTLGSAQADIVISAISVCAKCPTPVSIEDLHAFAS</sequence>
<keyword evidence="3" id="KW-1185">Reference proteome</keyword>
<organism evidence="2 3">
    <name type="scientific">Armillaria solidipes</name>
    <dbReference type="NCBI Taxonomy" id="1076256"/>
    <lineage>
        <taxon>Eukaryota</taxon>
        <taxon>Fungi</taxon>
        <taxon>Dikarya</taxon>
        <taxon>Basidiomycota</taxon>
        <taxon>Agaricomycotina</taxon>
        <taxon>Agaricomycetes</taxon>
        <taxon>Agaricomycetidae</taxon>
        <taxon>Agaricales</taxon>
        <taxon>Marasmiineae</taxon>
        <taxon>Physalacriaceae</taxon>
        <taxon>Armillaria</taxon>
    </lineage>
</organism>
<dbReference type="AlphaFoldDB" id="A0A2H3B0W4"/>
<evidence type="ECO:0000313" key="2">
    <source>
        <dbReference type="EMBL" id="PBK60712.1"/>
    </source>
</evidence>
<evidence type="ECO:0000256" key="1">
    <source>
        <dbReference type="SAM" id="SignalP"/>
    </source>
</evidence>